<feature type="active site" evidence="8">
    <location>
        <position position="179"/>
    </location>
</feature>
<keyword evidence="6 9" id="KW-0326">Glycosidase</keyword>
<dbReference type="OrthoDB" id="187139at2759"/>
<keyword evidence="4" id="KW-0964">Secreted</keyword>
<organism evidence="10 11">
    <name type="scientific">Jatropha curcas</name>
    <name type="common">Barbados nut</name>
    <dbReference type="NCBI Taxonomy" id="180498"/>
    <lineage>
        <taxon>Eukaryota</taxon>
        <taxon>Viridiplantae</taxon>
        <taxon>Streptophyta</taxon>
        <taxon>Embryophyta</taxon>
        <taxon>Tracheophyta</taxon>
        <taxon>Spermatophyta</taxon>
        <taxon>Magnoliopsida</taxon>
        <taxon>eudicotyledons</taxon>
        <taxon>Gunneridae</taxon>
        <taxon>Pentapetalae</taxon>
        <taxon>rosids</taxon>
        <taxon>fabids</taxon>
        <taxon>Malpighiales</taxon>
        <taxon>Euphorbiaceae</taxon>
        <taxon>Crotonoideae</taxon>
        <taxon>Jatropheae</taxon>
        <taxon>Jatropha</taxon>
    </lineage>
</organism>
<accession>A0A067K3B4</accession>
<keyword evidence="5 9" id="KW-0378">Hydrolase</keyword>
<evidence type="ECO:0000313" key="10">
    <source>
        <dbReference type="EMBL" id="KDP29563.1"/>
    </source>
</evidence>
<dbReference type="InterPro" id="IPR000743">
    <property type="entry name" value="Glyco_hydro_28"/>
</dbReference>
<dbReference type="Gene3D" id="2.160.20.10">
    <property type="entry name" value="Single-stranded right-handed beta-helix, Pectin lyase-like"/>
    <property type="match status" value="1"/>
</dbReference>
<keyword evidence="11" id="KW-1185">Reference proteome</keyword>
<dbReference type="PANTHER" id="PTHR31375">
    <property type="match status" value="1"/>
</dbReference>
<evidence type="ECO:0000256" key="5">
    <source>
        <dbReference type="ARBA" id="ARBA00022801"/>
    </source>
</evidence>
<protein>
    <recommendedName>
        <fullName evidence="12">Polygalacturonase</fullName>
    </recommendedName>
</protein>
<dbReference type="Proteomes" id="UP000027138">
    <property type="component" value="Unassembled WGS sequence"/>
</dbReference>
<dbReference type="GO" id="GO:0004650">
    <property type="term" value="F:polygalacturonase activity"/>
    <property type="evidence" value="ECO:0007669"/>
    <property type="project" value="InterPro"/>
</dbReference>
<evidence type="ECO:0008006" key="12">
    <source>
        <dbReference type="Google" id="ProtNLM"/>
    </source>
</evidence>
<evidence type="ECO:0000256" key="4">
    <source>
        <dbReference type="ARBA" id="ARBA00022525"/>
    </source>
</evidence>
<dbReference type="InterPro" id="IPR011050">
    <property type="entry name" value="Pectin_lyase_fold/virulence"/>
</dbReference>
<name>A0A067K3B4_JATCU</name>
<reference evidence="10 11" key="1">
    <citation type="journal article" date="2014" name="PLoS ONE">
        <title>Global Analysis of Gene Expression Profiles in Physic Nut (Jatropha curcas L.) Seedlings Exposed to Salt Stress.</title>
        <authorList>
            <person name="Zhang L."/>
            <person name="Zhang C."/>
            <person name="Wu P."/>
            <person name="Chen Y."/>
            <person name="Li M."/>
            <person name="Jiang H."/>
            <person name="Wu G."/>
        </authorList>
    </citation>
    <scope>NUCLEOTIDE SEQUENCE [LARGE SCALE GENOMIC DNA]</scope>
    <source>
        <strain evidence="11">cv. GZQX0401</strain>
        <tissue evidence="10">Young leaves</tissue>
    </source>
</reference>
<dbReference type="STRING" id="180498.A0A067K3B4"/>
<comment type="similarity">
    <text evidence="2 9">Belongs to the glycosyl hydrolase 28 family.</text>
</comment>
<dbReference type="GO" id="GO:0005975">
    <property type="term" value="P:carbohydrate metabolic process"/>
    <property type="evidence" value="ECO:0007669"/>
    <property type="project" value="InterPro"/>
</dbReference>
<evidence type="ECO:0000256" key="6">
    <source>
        <dbReference type="ARBA" id="ARBA00023295"/>
    </source>
</evidence>
<dbReference type="EMBL" id="KK914743">
    <property type="protein sequence ID" value="KDP29563.1"/>
    <property type="molecule type" value="Genomic_DNA"/>
</dbReference>
<dbReference type="AlphaFoldDB" id="A0A067K3B4"/>
<keyword evidence="3" id="KW-0134">Cell wall</keyword>
<dbReference type="SUPFAM" id="SSF51126">
    <property type="entry name" value="Pectin lyase-like"/>
    <property type="match status" value="1"/>
</dbReference>
<dbReference type="InterPro" id="IPR006626">
    <property type="entry name" value="PbH1"/>
</dbReference>
<dbReference type="GO" id="GO:0071555">
    <property type="term" value="P:cell wall organization"/>
    <property type="evidence" value="ECO:0007669"/>
    <property type="project" value="UniProtKB-KW"/>
</dbReference>
<dbReference type="Pfam" id="PF00295">
    <property type="entry name" value="Glyco_hydro_28"/>
    <property type="match status" value="1"/>
</dbReference>
<evidence type="ECO:0000256" key="3">
    <source>
        <dbReference type="ARBA" id="ARBA00022512"/>
    </source>
</evidence>
<dbReference type="SMART" id="SM00710">
    <property type="entry name" value="PbH1"/>
    <property type="match status" value="4"/>
</dbReference>
<evidence type="ECO:0000256" key="7">
    <source>
        <dbReference type="ARBA" id="ARBA00023316"/>
    </source>
</evidence>
<dbReference type="FunFam" id="2.160.20.10:FF:000111">
    <property type="entry name" value="Pectin lyase-like superfamily protein"/>
    <property type="match status" value="1"/>
</dbReference>
<dbReference type="PROSITE" id="PS00502">
    <property type="entry name" value="POLYGALACTURONASE"/>
    <property type="match status" value="1"/>
</dbReference>
<evidence type="ECO:0000256" key="9">
    <source>
        <dbReference type="RuleBase" id="RU361169"/>
    </source>
</evidence>
<evidence type="ECO:0000313" key="11">
    <source>
        <dbReference type="Proteomes" id="UP000027138"/>
    </source>
</evidence>
<gene>
    <name evidence="10" type="ORF">JCGZ_19276</name>
</gene>
<dbReference type="InterPro" id="IPR012334">
    <property type="entry name" value="Pectin_lyas_fold"/>
</dbReference>
<evidence type="ECO:0000256" key="8">
    <source>
        <dbReference type="PROSITE-ProRule" id="PRU10052"/>
    </source>
</evidence>
<keyword evidence="7" id="KW-0961">Cell wall biogenesis/degradation</keyword>
<evidence type="ECO:0000256" key="2">
    <source>
        <dbReference type="ARBA" id="ARBA00008834"/>
    </source>
</evidence>
<comment type="subcellular location">
    <subcellularLocation>
        <location evidence="1">Secreted</location>
        <location evidence="1">Cell wall</location>
    </subcellularLocation>
</comment>
<sequence>MEQNLMEKLTQPKPFLLHGITPAAPERPPPFMSQQGDYHVIGHEESWILLENVDGISVSGGVLDGQGTGLWNCKATYKKCPKGATSLRFIDSSNIVIEGLTSLNSQKFHIVIHGCQNVKVEGVRISASGESPNTDGIHVQLSSAVTILNSKIGTGDDCISISPGSTDVWIENIACGPGHGISIGSLGMDFHEPGVQNVTVKAVVFRGTQNGVRIKSWAKPSTGFAKNILFQNAVMFDVHNPIVIDQNYCPHSKNCPHQESGVKVTDVAYKNIRGTSATEVAVRFDCSKKNPCTGIRLEAVELTYKNKPADASCRNADGTASGWIQPASCLLYEMIDYM</sequence>
<evidence type="ECO:0000256" key="1">
    <source>
        <dbReference type="ARBA" id="ARBA00004191"/>
    </source>
</evidence>
<proteinExistence type="inferred from homology"/>